<reference evidence="5 6" key="1">
    <citation type="submission" date="2021-01" db="EMBL/GenBank/DDBJ databases">
        <title>Identification and Characterization of Corynebacterium sp.</title>
        <authorList>
            <person name="Luo Q."/>
            <person name="Qu P."/>
            <person name="Chen Q."/>
        </authorList>
    </citation>
    <scope>NUCLEOTIDE SEQUENCE [LARGE SCALE GENOMIC DNA]</scope>
    <source>
        <strain evidence="5 6">MC-18</strain>
    </source>
</reference>
<evidence type="ECO:0000313" key="6">
    <source>
        <dbReference type="Proteomes" id="UP001205920"/>
    </source>
</evidence>
<name>A0AAW5HZD9_9CORY</name>
<keyword evidence="2 5" id="KW-0489">Methyltransferase</keyword>
<dbReference type="InterPro" id="IPR029063">
    <property type="entry name" value="SAM-dependent_MTases_sf"/>
</dbReference>
<evidence type="ECO:0000256" key="1">
    <source>
        <dbReference type="ARBA" id="ARBA00008361"/>
    </source>
</evidence>
<dbReference type="CDD" id="cd02440">
    <property type="entry name" value="AdoMet_MTases"/>
    <property type="match status" value="1"/>
</dbReference>
<evidence type="ECO:0000313" key="5">
    <source>
        <dbReference type="EMBL" id="MCO6395191.1"/>
    </source>
</evidence>
<accession>A0AAW5HZD9</accession>
<evidence type="ECO:0000256" key="2">
    <source>
        <dbReference type="ARBA" id="ARBA00022603"/>
    </source>
</evidence>
<dbReference type="PANTHER" id="PTHR44942">
    <property type="entry name" value="METHYLTRANSF_11 DOMAIN-CONTAINING PROTEIN"/>
    <property type="match status" value="1"/>
</dbReference>
<sequence length="257" mass="29212">MKPSGKHQPLFHSSEHRLNSSRAFTVGADTYDAVRPSYPDSVVELLAGRGVVRTVLDVGSGTGIFAAQLHAAGHRVACCEPSPDMANTLRARHPELPVWRATAECTASAPKLFDAITFAQAWHWVDPHLASAEAARISKDDGELLLCWNTLEVEHPWVLRLAKIMHSGDVLTKGFYPTVFEPWHLKRELRTTWIQPIRTDQLFTLMATRSYWLRANQRTRDKMTNNLTWYLHERLGFDPGQLIPLPYRTDAFLYGRR</sequence>
<dbReference type="Pfam" id="PF08241">
    <property type="entry name" value="Methyltransf_11"/>
    <property type="match status" value="1"/>
</dbReference>
<dbReference type="AlphaFoldDB" id="A0AAW5HZD9"/>
<dbReference type="Gene3D" id="3.40.50.150">
    <property type="entry name" value="Vaccinia Virus protein VP39"/>
    <property type="match status" value="1"/>
</dbReference>
<dbReference type="RefSeq" id="WP_070362497.1">
    <property type="nucleotide sequence ID" value="NZ_JAEUWV010000017.1"/>
</dbReference>
<organism evidence="5 6">
    <name type="scientific">Corynebacterium lipophilum</name>
    <dbReference type="NCBI Taxonomy" id="2804918"/>
    <lineage>
        <taxon>Bacteria</taxon>
        <taxon>Bacillati</taxon>
        <taxon>Actinomycetota</taxon>
        <taxon>Actinomycetes</taxon>
        <taxon>Mycobacteriales</taxon>
        <taxon>Corynebacteriaceae</taxon>
        <taxon>Corynebacterium</taxon>
    </lineage>
</organism>
<dbReference type="PANTHER" id="PTHR44942:SF4">
    <property type="entry name" value="METHYLTRANSFERASE TYPE 11 DOMAIN-CONTAINING PROTEIN"/>
    <property type="match status" value="1"/>
</dbReference>
<dbReference type="SUPFAM" id="SSF53335">
    <property type="entry name" value="S-adenosyl-L-methionine-dependent methyltransferases"/>
    <property type="match status" value="1"/>
</dbReference>
<protein>
    <submittedName>
        <fullName evidence="5">Class I SAM-dependent methyltransferase</fullName>
    </submittedName>
</protein>
<dbReference type="InterPro" id="IPR013216">
    <property type="entry name" value="Methyltransf_11"/>
</dbReference>
<gene>
    <name evidence="5" type="ORF">JMN37_09450</name>
</gene>
<dbReference type="EMBL" id="JAEUWV010000017">
    <property type="protein sequence ID" value="MCO6395191.1"/>
    <property type="molecule type" value="Genomic_DNA"/>
</dbReference>
<proteinExistence type="inferred from homology"/>
<dbReference type="GO" id="GO:0008757">
    <property type="term" value="F:S-adenosylmethionine-dependent methyltransferase activity"/>
    <property type="evidence" value="ECO:0007669"/>
    <property type="project" value="InterPro"/>
</dbReference>
<comment type="similarity">
    <text evidence="1">Belongs to the methyltransferase superfamily.</text>
</comment>
<dbReference type="Proteomes" id="UP001205920">
    <property type="component" value="Unassembled WGS sequence"/>
</dbReference>
<keyword evidence="3" id="KW-0808">Transferase</keyword>
<dbReference type="InterPro" id="IPR051052">
    <property type="entry name" value="Diverse_substrate_MTase"/>
</dbReference>
<comment type="caution">
    <text evidence="5">The sequence shown here is derived from an EMBL/GenBank/DDBJ whole genome shotgun (WGS) entry which is preliminary data.</text>
</comment>
<evidence type="ECO:0000256" key="3">
    <source>
        <dbReference type="ARBA" id="ARBA00022679"/>
    </source>
</evidence>
<evidence type="ECO:0000259" key="4">
    <source>
        <dbReference type="Pfam" id="PF08241"/>
    </source>
</evidence>
<dbReference type="GO" id="GO:0032259">
    <property type="term" value="P:methylation"/>
    <property type="evidence" value="ECO:0007669"/>
    <property type="project" value="UniProtKB-KW"/>
</dbReference>
<feature type="domain" description="Methyltransferase type 11" evidence="4">
    <location>
        <begin position="56"/>
        <end position="145"/>
    </location>
</feature>
<keyword evidence="6" id="KW-1185">Reference proteome</keyword>